<organism evidence="1 2">
    <name type="scientific">[Clostridium] leptum DSM 753</name>
    <dbReference type="NCBI Taxonomy" id="428125"/>
    <lineage>
        <taxon>Bacteria</taxon>
        <taxon>Bacillati</taxon>
        <taxon>Bacillota</taxon>
        <taxon>Clostridia</taxon>
        <taxon>Eubacteriales</taxon>
        <taxon>Oscillospiraceae</taxon>
        <taxon>Oscillospiraceae incertae sedis</taxon>
    </lineage>
</organism>
<dbReference type="EMBL" id="ABCB02000020">
    <property type="protein sequence ID" value="EDO60021.1"/>
    <property type="molecule type" value="Genomic_DNA"/>
</dbReference>
<protein>
    <submittedName>
        <fullName evidence="1">Uncharacterized protein</fullName>
    </submittedName>
</protein>
<dbReference type="HOGENOM" id="CLU_3364278_0_0_9"/>
<dbReference type="AlphaFoldDB" id="A7VW74"/>
<comment type="caution">
    <text evidence="1">The sequence shown here is derived from an EMBL/GenBank/DDBJ whole genome shotgun (WGS) entry which is preliminary data.</text>
</comment>
<evidence type="ECO:0000313" key="2">
    <source>
        <dbReference type="Proteomes" id="UP000003490"/>
    </source>
</evidence>
<sequence length="35" mass="3781">MKSINGFLILGVLYAMMQLTNQTRAPIAAEGRGTL</sequence>
<name>A7VW74_9FIRM</name>
<evidence type="ECO:0000313" key="1">
    <source>
        <dbReference type="EMBL" id="EDO60021.1"/>
    </source>
</evidence>
<accession>A7VW74</accession>
<reference evidence="1 2" key="2">
    <citation type="submission" date="2007-08" db="EMBL/GenBank/DDBJ databases">
        <authorList>
            <person name="Fulton L."/>
            <person name="Clifton S."/>
            <person name="Fulton B."/>
            <person name="Xu J."/>
            <person name="Minx P."/>
            <person name="Pepin K.H."/>
            <person name="Johnson M."/>
            <person name="Thiruvilangam P."/>
            <person name="Bhonagiri V."/>
            <person name="Nash W.E."/>
            <person name="Wang C."/>
            <person name="Mardis E.R."/>
            <person name="Wilson R.K."/>
        </authorList>
    </citation>
    <scope>NUCLEOTIDE SEQUENCE [LARGE SCALE GENOMIC DNA]</scope>
    <source>
        <strain evidence="1 2">DSM 753</strain>
    </source>
</reference>
<dbReference type="Proteomes" id="UP000003490">
    <property type="component" value="Unassembled WGS sequence"/>
</dbReference>
<reference evidence="1 2" key="1">
    <citation type="submission" date="2007-08" db="EMBL/GenBank/DDBJ databases">
        <title>Draft genome sequence of Clostridium leptum (DSM 753).</title>
        <authorList>
            <person name="Sudarsanam P."/>
            <person name="Ley R."/>
            <person name="Guruge J."/>
            <person name="Turnbaugh P.J."/>
            <person name="Mahowald M."/>
            <person name="Liep D."/>
            <person name="Gordon J."/>
        </authorList>
    </citation>
    <scope>NUCLEOTIDE SEQUENCE [LARGE SCALE GENOMIC DNA]</scope>
    <source>
        <strain evidence="1 2">DSM 753</strain>
    </source>
</reference>
<proteinExistence type="predicted"/>
<gene>
    <name evidence="1" type="ORF">CLOLEP_02838</name>
</gene>